<gene>
    <name evidence="2" type="ORF">FNV43_RR18992</name>
</gene>
<protein>
    <submittedName>
        <fullName evidence="2">Uncharacterized protein</fullName>
    </submittedName>
</protein>
<evidence type="ECO:0000313" key="3">
    <source>
        <dbReference type="Proteomes" id="UP000796880"/>
    </source>
</evidence>
<comment type="caution">
    <text evidence="2">The sequence shown here is derived from an EMBL/GenBank/DDBJ whole genome shotgun (WGS) entry which is preliminary data.</text>
</comment>
<keyword evidence="3" id="KW-1185">Reference proteome</keyword>
<organism evidence="2 3">
    <name type="scientific">Rhamnella rubrinervis</name>
    <dbReference type="NCBI Taxonomy" id="2594499"/>
    <lineage>
        <taxon>Eukaryota</taxon>
        <taxon>Viridiplantae</taxon>
        <taxon>Streptophyta</taxon>
        <taxon>Embryophyta</taxon>
        <taxon>Tracheophyta</taxon>
        <taxon>Spermatophyta</taxon>
        <taxon>Magnoliopsida</taxon>
        <taxon>eudicotyledons</taxon>
        <taxon>Gunneridae</taxon>
        <taxon>Pentapetalae</taxon>
        <taxon>rosids</taxon>
        <taxon>fabids</taxon>
        <taxon>Rosales</taxon>
        <taxon>Rhamnaceae</taxon>
        <taxon>rhamnoid group</taxon>
        <taxon>Rhamneae</taxon>
        <taxon>Rhamnella</taxon>
    </lineage>
</organism>
<proteinExistence type="predicted"/>
<dbReference type="AlphaFoldDB" id="A0A8K0E1R1"/>
<evidence type="ECO:0000313" key="2">
    <source>
        <dbReference type="EMBL" id="KAF3440706.1"/>
    </source>
</evidence>
<evidence type="ECO:0000256" key="1">
    <source>
        <dbReference type="SAM" id="MobiDB-lite"/>
    </source>
</evidence>
<sequence>MHANTFREEWVEEDMKLSSFSEKLKRLGVLTAILPSHSFAINMDLDSMSVIDQKLRQVVLDSMKLDNQSATSQGTRPTFARWICYFWNKCKDGLIVEGASIDFKYRLIALDTRNAFHHDDIRVQTFIKILRRKRDVDDNGDESDPRKRSEPPTDKAGVGISSLDAFNCFRKIVYMFVFTCLEEDLSKSNDTHESAHGTIHPPIEEAYNIYVSSPLIGGATTFVL</sequence>
<feature type="compositionally biased region" description="Basic and acidic residues" evidence="1">
    <location>
        <begin position="143"/>
        <end position="153"/>
    </location>
</feature>
<accession>A0A8K0E1R1</accession>
<feature type="region of interest" description="Disordered" evidence="1">
    <location>
        <begin position="136"/>
        <end position="156"/>
    </location>
</feature>
<dbReference type="EMBL" id="VOIH02000008">
    <property type="protein sequence ID" value="KAF3440706.1"/>
    <property type="molecule type" value="Genomic_DNA"/>
</dbReference>
<name>A0A8K0E1R1_9ROSA</name>
<reference evidence="2" key="1">
    <citation type="submission" date="2020-03" db="EMBL/GenBank/DDBJ databases">
        <title>A high-quality chromosome-level genome assembly of a woody plant with both climbing and erect habits, Rhamnella rubrinervis.</title>
        <authorList>
            <person name="Lu Z."/>
            <person name="Yang Y."/>
            <person name="Zhu X."/>
            <person name="Sun Y."/>
        </authorList>
    </citation>
    <scope>NUCLEOTIDE SEQUENCE</scope>
    <source>
        <strain evidence="2">BYM</strain>
        <tissue evidence="2">Leaf</tissue>
    </source>
</reference>
<dbReference type="Proteomes" id="UP000796880">
    <property type="component" value="Unassembled WGS sequence"/>
</dbReference>